<protein>
    <recommendedName>
        <fullName evidence="4">non-specific serine/threonine protein kinase</fullName>
        <ecNumber evidence="4">2.7.11.1</ecNumber>
    </recommendedName>
</protein>
<keyword evidence="9" id="KW-0732">Signal</keyword>
<feature type="domain" description="Protein kinase" evidence="18">
    <location>
        <begin position="120"/>
        <end position="375"/>
    </location>
</feature>
<dbReference type="GO" id="GO:0002229">
    <property type="term" value="P:defense response to oomycetes"/>
    <property type="evidence" value="ECO:0007669"/>
    <property type="project" value="UniProtKB-ARBA"/>
</dbReference>
<evidence type="ECO:0000256" key="4">
    <source>
        <dbReference type="ARBA" id="ARBA00012513"/>
    </source>
</evidence>
<evidence type="ECO:0000256" key="6">
    <source>
        <dbReference type="ARBA" id="ARBA00022553"/>
    </source>
</evidence>
<evidence type="ECO:0000256" key="8">
    <source>
        <dbReference type="ARBA" id="ARBA00022692"/>
    </source>
</evidence>
<name>A0A8S0THF8_OLEEU</name>
<comment type="caution">
    <text evidence="19">The sequence shown here is derived from an EMBL/GenBank/DDBJ whole genome shotgun (WGS) entry which is preliminary data.</text>
</comment>
<dbReference type="Gramene" id="OE9A019643T1">
    <property type="protein sequence ID" value="OE9A019643C1"/>
    <property type="gene ID" value="OE9A019643"/>
</dbReference>
<sequence length="375" mass="42950">MDWVLRMVITLWNFSSQKSEILGPMRWMSLGRRVFDIYIYIYIQGKLEFKDFNIVKEVEGTPLRDVVKELKVQVSENYLEIHFFWAGKGTCCFPTQDFLGMDGRPYTFSYVELRAATDDFNPANKLGEGGFGPVYRSYQFLFGFVLVTSKFNTPELFCCDQQVTLEDGRVVAVKQLSIASHQGKSQFVAEIATISVVQHCSLVKLYGCCIEGDKRLLVYEYLKNKSLDQVLFGNRSLSLNWPTRFDICLGIARGLAYLHEESRLQIVHRDVKVSNILLDSDLNPKISDFGLAKLYDDEKTHISPRVVGTIGYLALEYAMRGHLTKKADVFSFGVVALEIVNGRLNFDSNLEEDEVYLLEWVWSITHFEPLCVLIL</sequence>
<keyword evidence="20" id="KW-1185">Reference proteome</keyword>
<dbReference type="GO" id="GO:0005886">
    <property type="term" value="C:plasma membrane"/>
    <property type="evidence" value="ECO:0007669"/>
    <property type="project" value="UniProtKB-SubCell"/>
</dbReference>
<dbReference type="Gene3D" id="1.10.510.10">
    <property type="entry name" value="Transferase(Phosphotransferase) domain 1"/>
    <property type="match status" value="1"/>
</dbReference>
<keyword evidence="15" id="KW-0325">Glycoprotein</keyword>
<dbReference type="AlphaFoldDB" id="A0A8S0THF8"/>
<evidence type="ECO:0000256" key="13">
    <source>
        <dbReference type="ARBA" id="ARBA00023136"/>
    </source>
</evidence>
<evidence type="ECO:0000256" key="16">
    <source>
        <dbReference type="ARBA" id="ARBA00047899"/>
    </source>
</evidence>
<evidence type="ECO:0000313" key="20">
    <source>
        <dbReference type="Proteomes" id="UP000594638"/>
    </source>
</evidence>
<evidence type="ECO:0000256" key="14">
    <source>
        <dbReference type="ARBA" id="ARBA00023170"/>
    </source>
</evidence>
<gene>
    <name evidence="19" type="ORF">OLEA9_A019643</name>
</gene>
<dbReference type="PROSITE" id="PS50011">
    <property type="entry name" value="PROTEIN_KINASE_DOM"/>
    <property type="match status" value="1"/>
</dbReference>
<evidence type="ECO:0000256" key="5">
    <source>
        <dbReference type="ARBA" id="ARBA00022475"/>
    </source>
</evidence>
<keyword evidence="12" id="KW-1133">Transmembrane helix</keyword>
<evidence type="ECO:0000259" key="18">
    <source>
        <dbReference type="PROSITE" id="PS50011"/>
    </source>
</evidence>
<dbReference type="SUPFAM" id="SSF56112">
    <property type="entry name" value="Protein kinase-like (PK-like)"/>
    <property type="match status" value="1"/>
</dbReference>
<evidence type="ECO:0000256" key="2">
    <source>
        <dbReference type="ARBA" id="ARBA00008536"/>
    </source>
</evidence>
<evidence type="ECO:0000256" key="3">
    <source>
        <dbReference type="ARBA" id="ARBA00010217"/>
    </source>
</evidence>
<dbReference type="EMBL" id="CACTIH010007242">
    <property type="protein sequence ID" value="CAA3005051.1"/>
    <property type="molecule type" value="Genomic_DNA"/>
</dbReference>
<dbReference type="EC" id="2.7.11.1" evidence="4"/>
<evidence type="ECO:0000313" key="19">
    <source>
        <dbReference type="EMBL" id="CAA3005051.1"/>
    </source>
</evidence>
<evidence type="ECO:0000256" key="11">
    <source>
        <dbReference type="ARBA" id="ARBA00022840"/>
    </source>
</evidence>
<dbReference type="PANTHER" id="PTHR48006">
    <property type="entry name" value="LEUCINE-RICH REPEAT-CONTAINING PROTEIN DDB_G0281931-RELATED"/>
    <property type="match status" value="1"/>
</dbReference>
<comment type="catalytic activity">
    <reaction evidence="16">
        <text>L-threonyl-[protein] + ATP = O-phospho-L-threonyl-[protein] + ADP + H(+)</text>
        <dbReference type="Rhea" id="RHEA:46608"/>
        <dbReference type="Rhea" id="RHEA-COMP:11060"/>
        <dbReference type="Rhea" id="RHEA-COMP:11605"/>
        <dbReference type="ChEBI" id="CHEBI:15378"/>
        <dbReference type="ChEBI" id="CHEBI:30013"/>
        <dbReference type="ChEBI" id="CHEBI:30616"/>
        <dbReference type="ChEBI" id="CHEBI:61977"/>
        <dbReference type="ChEBI" id="CHEBI:456216"/>
        <dbReference type="EC" id="2.7.11.1"/>
    </reaction>
</comment>
<keyword evidence="10" id="KW-0547">Nucleotide-binding</keyword>
<comment type="subcellular location">
    <subcellularLocation>
        <location evidence="1">Cell membrane</location>
        <topology evidence="1">Single-pass type I membrane protein</topology>
    </subcellularLocation>
</comment>
<dbReference type="InterPro" id="IPR011009">
    <property type="entry name" value="Kinase-like_dom_sf"/>
</dbReference>
<evidence type="ECO:0000256" key="1">
    <source>
        <dbReference type="ARBA" id="ARBA00004251"/>
    </source>
</evidence>
<dbReference type="InterPro" id="IPR051824">
    <property type="entry name" value="LRR_Rcpt-Like_S/T_Kinase"/>
</dbReference>
<keyword evidence="7" id="KW-0808">Transferase</keyword>
<dbReference type="Gene3D" id="2.60.120.430">
    <property type="entry name" value="Galactose-binding lectin"/>
    <property type="match status" value="1"/>
</dbReference>
<dbReference type="InterPro" id="IPR021720">
    <property type="entry name" value="Malectin_dom"/>
</dbReference>
<dbReference type="GO" id="GO:0004674">
    <property type="term" value="F:protein serine/threonine kinase activity"/>
    <property type="evidence" value="ECO:0007669"/>
    <property type="project" value="UniProtKB-EC"/>
</dbReference>
<dbReference type="GO" id="GO:0005524">
    <property type="term" value="F:ATP binding"/>
    <property type="evidence" value="ECO:0007669"/>
    <property type="project" value="UniProtKB-KW"/>
</dbReference>
<accession>A0A8S0THF8</accession>
<keyword evidence="8" id="KW-0812">Transmembrane</keyword>
<keyword evidence="6" id="KW-0597">Phosphoprotein</keyword>
<evidence type="ECO:0000256" key="17">
    <source>
        <dbReference type="ARBA" id="ARBA00048679"/>
    </source>
</evidence>
<dbReference type="Pfam" id="PF07714">
    <property type="entry name" value="PK_Tyr_Ser-Thr"/>
    <property type="match status" value="1"/>
</dbReference>
<dbReference type="PANTHER" id="PTHR48006:SF62">
    <property type="entry name" value="LEUCINE-RICH REPEAT TRANSMEMBRANE PROTEIN KINASE"/>
    <property type="match status" value="1"/>
</dbReference>
<keyword evidence="13" id="KW-0472">Membrane</keyword>
<dbReference type="PROSITE" id="PS00108">
    <property type="entry name" value="PROTEIN_KINASE_ST"/>
    <property type="match status" value="1"/>
</dbReference>
<proteinExistence type="inferred from homology"/>
<dbReference type="FunFam" id="1.10.510.10:FF:000240">
    <property type="entry name" value="Lectin-domain containing receptor kinase A4.3"/>
    <property type="match status" value="1"/>
</dbReference>
<dbReference type="Pfam" id="PF11721">
    <property type="entry name" value="Malectin"/>
    <property type="match status" value="1"/>
</dbReference>
<evidence type="ECO:0000256" key="7">
    <source>
        <dbReference type="ARBA" id="ARBA00022679"/>
    </source>
</evidence>
<dbReference type="Proteomes" id="UP000594638">
    <property type="component" value="Unassembled WGS sequence"/>
</dbReference>
<reference evidence="19 20" key="1">
    <citation type="submission" date="2019-12" db="EMBL/GenBank/DDBJ databases">
        <authorList>
            <person name="Alioto T."/>
            <person name="Alioto T."/>
            <person name="Gomez Garrido J."/>
        </authorList>
    </citation>
    <scope>NUCLEOTIDE SEQUENCE [LARGE SCALE GENOMIC DNA]</scope>
</reference>
<dbReference type="InterPro" id="IPR008271">
    <property type="entry name" value="Ser/Thr_kinase_AS"/>
</dbReference>
<dbReference type="InterPro" id="IPR001245">
    <property type="entry name" value="Ser-Thr/Tyr_kinase_cat_dom"/>
</dbReference>
<dbReference type="InterPro" id="IPR000719">
    <property type="entry name" value="Prot_kinase_dom"/>
</dbReference>
<evidence type="ECO:0000256" key="9">
    <source>
        <dbReference type="ARBA" id="ARBA00022729"/>
    </source>
</evidence>
<evidence type="ECO:0000256" key="12">
    <source>
        <dbReference type="ARBA" id="ARBA00022989"/>
    </source>
</evidence>
<evidence type="ECO:0000256" key="15">
    <source>
        <dbReference type="ARBA" id="ARBA00023180"/>
    </source>
</evidence>
<dbReference type="Gene3D" id="3.30.200.20">
    <property type="entry name" value="Phosphorylase Kinase, domain 1"/>
    <property type="match status" value="1"/>
</dbReference>
<dbReference type="SMART" id="SM00220">
    <property type="entry name" value="S_TKc"/>
    <property type="match status" value="1"/>
</dbReference>
<keyword evidence="14 19" id="KW-0675">Receptor</keyword>
<comment type="similarity">
    <text evidence="3">In the C-terminal section; belongs to the protein kinase superfamily. Ser/Thr protein kinase family.</text>
</comment>
<evidence type="ECO:0000256" key="10">
    <source>
        <dbReference type="ARBA" id="ARBA00022741"/>
    </source>
</evidence>
<keyword evidence="5" id="KW-1003">Cell membrane</keyword>
<comment type="catalytic activity">
    <reaction evidence="17">
        <text>L-seryl-[protein] + ATP = O-phospho-L-seryl-[protein] + ADP + H(+)</text>
        <dbReference type="Rhea" id="RHEA:17989"/>
        <dbReference type="Rhea" id="RHEA-COMP:9863"/>
        <dbReference type="Rhea" id="RHEA-COMP:11604"/>
        <dbReference type="ChEBI" id="CHEBI:15378"/>
        <dbReference type="ChEBI" id="CHEBI:29999"/>
        <dbReference type="ChEBI" id="CHEBI:30616"/>
        <dbReference type="ChEBI" id="CHEBI:83421"/>
        <dbReference type="ChEBI" id="CHEBI:456216"/>
        <dbReference type="EC" id="2.7.11.1"/>
    </reaction>
</comment>
<dbReference type="OrthoDB" id="909686at2759"/>
<keyword evidence="11" id="KW-0067">ATP-binding</keyword>
<comment type="similarity">
    <text evidence="2">In the N-terminal section; belongs to the leguminous lectin family.</text>
</comment>
<organism evidence="19 20">
    <name type="scientific">Olea europaea subsp. europaea</name>
    <dbReference type="NCBI Taxonomy" id="158383"/>
    <lineage>
        <taxon>Eukaryota</taxon>
        <taxon>Viridiplantae</taxon>
        <taxon>Streptophyta</taxon>
        <taxon>Embryophyta</taxon>
        <taxon>Tracheophyta</taxon>
        <taxon>Spermatophyta</taxon>
        <taxon>Magnoliopsida</taxon>
        <taxon>eudicotyledons</taxon>
        <taxon>Gunneridae</taxon>
        <taxon>Pentapetalae</taxon>
        <taxon>asterids</taxon>
        <taxon>lamiids</taxon>
        <taxon>Lamiales</taxon>
        <taxon>Oleaceae</taxon>
        <taxon>Oleeae</taxon>
        <taxon>Olea</taxon>
    </lineage>
</organism>